<evidence type="ECO:0000313" key="7">
    <source>
        <dbReference type="Proteomes" id="UP000267798"/>
    </source>
</evidence>
<reference evidence="6 7" key="1">
    <citation type="submission" date="2018-09" db="EMBL/GenBank/DDBJ databases">
        <title>Paenibacillus aracenensis nov. sp. isolated from a cave in southern Spain.</title>
        <authorList>
            <person name="Jurado V."/>
            <person name="Gutierrez-Patricio S."/>
            <person name="Gonzalez-Pimentel J.L."/>
            <person name="Miller A.Z."/>
            <person name="Laiz L."/>
            <person name="Saiz-Jimenez C."/>
        </authorList>
    </citation>
    <scope>NUCLEOTIDE SEQUENCE [LARGE SCALE GENOMIC DNA]</scope>
    <source>
        <strain evidence="6 7">JCM 19203</strain>
    </source>
</reference>
<evidence type="ECO:0000256" key="1">
    <source>
        <dbReference type="ARBA" id="ARBA00009437"/>
    </source>
</evidence>
<dbReference type="SUPFAM" id="SSF53850">
    <property type="entry name" value="Periplasmic binding protein-like II"/>
    <property type="match status" value="1"/>
</dbReference>
<gene>
    <name evidence="6" type="ORF">D3P09_14245</name>
</gene>
<feature type="domain" description="HTH lysR-type" evidence="5">
    <location>
        <begin position="1"/>
        <end position="58"/>
    </location>
</feature>
<dbReference type="GO" id="GO:0000976">
    <property type="term" value="F:transcription cis-regulatory region binding"/>
    <property type="evidence" value="ECO:0007669"/>
    <property type="project" value="TreeGrafter"/>
</dbReference>
<dbReference type="CDD" id="cd05466">
    <property type="entry name" value="PBP2_LTTR_substrate"/>
    <property type="match status" value="1"/>
</dbReference>
<dbReference type="SUPFAM" id="SSF46785">
    <property type="entry name" value="Winged helix' DNA-binding domain"/>
    <property type="match status" value="1"/>
</dbReference>
<protein>
    <submittedName>
        <fullName evidence="6">LysR family transcriptional regulator</fullName>
    </submittedName>
</protein>
<comment type="similarity">
    <text evidence="1">Belongs to the LysR transcriptional regulatory family.</text>
</comment>
<dbReference type="OrthoDB" id="9803735at2"/>
<dbReference type="PROSITE" id="PS50931">
    <property type="entry name" value="HTH_LYSR"/>
    <property type="match status" value="1"/>
</dbReference>
<keyword evidence="7" id="KW-1185">Reference proteome</keyword>
<dbReference type="Gene3D" id="1.10.10.10">
    <property type="entry name" value="Winged helix-like DNA-binding domain superfamily/Winged helix DNA-binding domain"/>
    <property type="match status" value="1"/>
</dbReference>
<sequence>MRIEQLQYIVEIASTGSFSIAAEKLHVSQPNISQSVAALEQEVGVQLFHRTRGGTVPTEAGEAVIAKARHILAKLHELKATANEHTEVLRGKLVIGAISGICTSFLPRTLSAFAIRHPYVELEILEEHSGGIEEKLLENRLDLGLMGITGEYANKHLRAERFLSCEIMACVGVQTPLAARKSISFADILHYPLVGVSGHMKELLLSYGTPKQLFHSKGTEAAKYVTAEGVAISFSMDISLRNDPHVAMGKIVPIPIEEKPSVHLYWAHDRKGMSAASEAFLSEFLMQVEKYKRMARFE</sequence>
<evidence type="ECO:0000259" key="5">
    <source>
        <dbReference type="PROSITE" id="PS50931"/>
    </source>
</evidence>
<evidence type="ECO:0000256" key="2">
    <source>
        <dbReference type="ARBA" id="ARBA00023015"/>
    </source>
</evidence>
<dbReference type="Pfam" id="PF00126">
    <property type="entry name" value="HTH_1"/>
    <property type="match status" value="1"/>
</dbReference>
<dbReference type="InterPro" id="IPR005119">
    <property type="entry name" value="LysR_subst-bd"/>
</dbReference>
<dbReference type="PANTHER" id="PTHR30126">
    <property type="entry name" value="HTH-TYPE TRANSCRIPTIONAL REGULATOR"/>
    <property type="match status" value="1"/>
</dbReference>
<keyword evidence="4" id="KW-0804">Transcription</keyword>
<dbReference type="EMBL" id="QXQB01000003">
    <property type="protein sequence ID" value="RJX38702.1"/>
    <property type="molecule type" value="Genomic_DNA"/>
</dbReference>
<dbReference type="PRINTS" id="PR00039">
    <property type="entry name" value="HTHLYSR"/>
</dbReference>
<dbReference type="InterPro" id="IPR000847">
    <property type="entry name" value="LysR_HTH_N"/>
</dbReference>
<dbReference type="RefSeq" id="WP_120111206.1">
    <property type="nucleotide sequence ID" value="NZ_QXQB01000003.1"/>
</dbReference>
<organism evidence="6 7">
    <name type="scientific">Paenibacillus pinisoli</name>
    <dbReference type="NCBI Taxonomy" id="1276110"/>
    <lineage>
        <taxon>Bacteria</taxon>
        <taxon>Bacillati</taxon>
        <taxon>Bacillota</taxon>
        <taxon>Bacilli</taxon>
        <taxon>Bacillales</taxon>
        <taxon>Paenibacillaceae</taxon>
        <taxon>Paenibacillus</taxon>
    </lineage>
</organism>
<dbReference type="GO" id="GO:0003700">
    <property type="term" value="F:DNA-binding transcription factor activity"/>
    <property type="evidence" value="ECO:0007669"/>
    <property type="project" value="InterPro"/>
</dbReference>
<proteinExistence type="inferred from homology"/>
<accession>A0A3A6PBQ8</accession>
<evidence type="ECO:0000256" key="4">
    <source>
        <dbReference type="ARBA" id="ARBA00023163"/>
    </source>
</evidence>
<dbReference type="FunFam" id="1.10.10.10:FF:000001">
    <property type="entry name" value="LysR family transcriptional regulator"/>
    <property type="match status" value="1"/>
</dbReference>
<dbReference type="InterPro" id="IPR036390">
    <property type="entry name" value="WH_DNA-bd_sf"/>
</dbReference>
<keyword evidence="3" id="KW-0238">DNA-binding</keyword>
<comment type="caution">
    <text evidence="6">The sequence shown here is derived from an EMBL/GenBank/DDBJ whole genome shotgun (WGS) entry which is preliminary data.</text>
</comment>
<evidence type="ECO:0000313" key="6">
    <source>
        <dbReference type="EMBL" id="RJX38702.1"/>
    </source>
</evidence>
<name>A0A3A6PBQ8_9BACL</name>
<evidence type="ECO:0000256" key="3">
    <source>
        <dbReference type="ARBA" id="ARBA00023125"/>
    </source>
</evidence>
<keyword evidence="2" id="KW-0805">Transcription regulation</keyword>
<dbReference type="Gene3D" id="3.40.190.290">
    <property type="match status" value="1"/>
</dbReference>
<dbReference type="PANTHER" id="PTHR30126:SF40">
    <property type="entry name" value="HTH-TYPE TRANSCRIPTIONAL REGULATOR GLTR"/>
    <property type="match status" value="1"/>
</dbReference>
<dbReference type="InterPro" id="IPR036388">
    <property type="entry name" value="WH-like_DNA-bd_sf"/>
</dbReference>
<dbReference type="Proteomes" id="UP000267798">
    <property type="component" value="Unassembled WGS sequence"/>
</dbReference>
<dbReference type="Pfam" id="PF03466">
    <property type="entry name" value="LysR_substrate"/>
    <property type="match status" value="1"/>
</dbReference>
<dbReference type="AlphaFoldDB" id="A0A3A6PBQ8"/>